<dbReference type="Proteomes" id="UP000266861">
    <property type="component" value="Unassembled WGS sequence"/>
</dbReference>
<evidence type="ECO:0000313" key="2">
    <source>
        <dbReference type="Proteomes" id="UP000266861"/>
    </source>
</evidence>
<name>A0A397J0G3_9GLOM</name>
<sequence>MKFFFENITFEFNVKSLLAAKQIVLDKELKIEKIQDNFVEIQSSLPPEISDLDKINDKTIEYRETKHIMPIIDIIDEKFNNVEAQIKHSTIKARNGRTIT</sequence>
<dbReference type="EMBL" id="PQFF01000109">
    <property type="protein sequence ID" value="RHZ81661.1"/>
    <property type="molecule type" value="Genomic_DNA"/>
</dbReference>
<evidence type="ECO:0000313" key="1">
    <source>
        <dbReference type="EMBL" id="RHZ81661.1"/>
    </source>
</evidence>
<gene>
    <name evidence="1" type="ORF">Glove_117g483</name>
</gene>
<proteinExistence type="predicted"/>
<dbReference type="AlphaFoldDB" id="A0A397J0G3"/>
<protein>
    <submittedName>
        <fullName evidence="1">Uncharacterized protein</fullName>
    </submittedName>
</protein>
<accession>A0A397J0G3</accession>
<reference evidence="1 2" key="1">
    <citation type="submission" date="2018-08" db="EMBL/GenBank/DDBJ databases">
        <title>Genome and evolution of the arbuscular mycorrhizal fungus Diversispora epigaea (formerly Glomus versiforme) and its bacterial endosymbionts.</title>
        <authorList>
            <person name="Sun X."/>
            <person name="Fei Z."/>
            <person name="Harrison M."/>
        </authorList>
    </citation>
    <scope>NUCLEOTIDE SEQUENCE [LARGE SCALE GENOMIC DNA]</scope>
    <source>
        <strain evidence="1 2">IT104</strain>
    </source>
</reference>
<comment type="caution">
    <text evidence="1">The sequence shown here is derived from an EMBL/GenBank/DDBJ whole genome shotgun (WGS) entry which is preliminary data.</text>
</comment>
<keyword evidence="2" id="KW-1185">Reference proteome</keyword>
<organism evidence="1 2">
    <name type="scientific">Diversispora epigaea</name>
    <dbReference type="NCBI Taxonomy" id="1348612"/>
    <lineage>
        <taxon>Eukaryota</taxon>
        <taxon>Fungi</taxon>
        <taxon>Fungi incertae sedis</taxon>
        <taxon>Mucoromycota</taxon>
        <taxon>Glomeromycotina</taxon>
        <taxon>Glomeromycetes</taxon>
        <taxon>Diversisporales</taxon>
        <taxon>Diversisporaceae</taxon>
        <taxon>Diversispora</taxon>
    </lineage>
</organism>